<dbReference type="Gene3D" id="3.40.50.300">
    <property type="entry name" value="P-loop containing nucleotide triphosphate hydrolases"/>
    <property type="match status" value="1"/>
</dbReference>
<proteinExistence type="predicted"/>
<sequence>MQCCPRRARKAERPMSFDAEIRDGAGGTAKNRDDSCGIGASSISTELEERSVESDQSPQPRFESRPLSDEERRQAWQNANFFDATEQAQPLALWILGPSSVGKSTITVDAAPMYSIPRCPTSDDRRRQLDAVTIDGEFMRDAHGLWKEWVQTDDWRSAYPALKAVINKEKDDGMCLEAVRRRKNLIIPQTALKLPKAMSEMEDMMKSGYTVHVLAVVAPLAECQRRGRKREQQTGKRYQPSEFQKSIDAIPALVAISNGKYAIVRALEREGASHGMDFELLREGYGGAAASGLSAPTAPLPEMIEAVISKAVEPAACD</sequence>
<dbReference type="EMBL" id="CAUJNA010000968">
    <property type="protein sequence ID" value="CAJ1383000.1"/>
    <property type="molecule type" value="Genomic_DNA"/>
</dbReference>
<evidence type="ECO:0000256" key="1">
    <source>
        <dbReference type="SAM" id="MobiDB-lite"/>
    </source>
</evidence>
<dbReference type="Pfam" id="PF13671">
    <property type="entry name" value="AAA_33"/>
    <property type="match status" value="1"/>
</dbReference>
<dbReference type="InterPro" id="IPR027417">
    <property type="entry name" value="P-loop_NTPase"/>
</dbReference>
<keyword evidence="3" id="KW-1185">Reference proteome</keyword>
<organism evidence="2 3">
    <name type="scientific">Effrenium voratum</name>
    <dbReference type="NCBI Taxonomy" id="2562239"/>
    <lineage>
        <taxon>Eukaryota</taxon>
        <taxon>Sar</taxon>
        <taxon>Alveolata</taxon>
        <taxon>Dinophyceae</taxon>
        <taxon>Suessiales</taxon>
        <taxon>Symbiodiniaceae</taxon>
        <taxon>Effrenium</taxon>
    </lineage>
</organism>
<reference evidence="2" key="1">
    <citation type="submission" date="2023-08" db="EMBL/GenBank/DDBJ databases">
        <authorList>
            <person name="Chen Y."/>
            <person name="Shah S."/>
            <person name="Dougan E. K."/>
            <person name="Thang M."/>
            <person name="Chan C."/>
        </authorList>
    </citation>
    <scope>NUCLEOTIDE SEQUENCE</scope>
</reference>
<feature type="region of interest" description="Disordered" evidence="1">
    <location>
        <begin position="1"/>
        <end position="70"/>
    </location>
</feature>
<dbReference type="AlphaFoldDB" id="A0AA36I8L6"/>
<gene>
    <name evidence="2" type="ORF">EVOR1521_LOCUS10239</name>
</gene>
<protein>
    <submittedName>
        <fullName evidence="2">Uncharacterized protein</fullName>
    </submittedName>
</protein>
<feature type="compositionally biased region" description="Basic and acidic residues" evidence="1">
    <location>
        <begin position="11"/>
        <end position="23"/>
    </location>
</feature>
<feature type="compositionally biased region" description="Basic residues" evidence="1">
    <location>
        <begin position="1"/>
        <end position="10"/>
    </location>
</feature>
<evidence type="ECO:0000313" key="3">
    <source>
        <dbReference type="Proteomes" id="UP001178507"/>
    </source>
</evidence>
<dbReference type="SUPFAM" id="SSF52540">
    <property type="entry name" value="P-loop containing nucleoside triphosphate hydrolases"/>
    <property type="match status" value="1"/>
</dbReference>
<dbReference type="Proteomes" id="UP001178507">
    <property type="component" value="Unassembled WGS sequence"/>
</dbReference>
<evidence type="ECO:0000313" key="2">
    <source>
        <dbReference type="EMBL" id="CAJ1383000.1"/>
    </source>
</evidence>
<comment type="caution">
    <text evidence="2">The sequence shown here is derived from an EMBL/GenBank/DDBJ whole genome shotgun (WGS) entry which is preliminary data.</text>
</comment>
<name>A0AA36I8L6_9DINO</name>
<accession>A0AA36I8L6</accession>